<evidence type="ECO:0008006" key="4">
    <source>
        <dbReference type="Google" id="ProtNLM"/>
    </source>
</evidence>
<gene>
    <name evidence="2" type="ORF">K678_15641</name>
</gene>
<accession>S9S3L5</accession>
<evidence type="ECO:0000313" key="3">
    <source>
        <dbReference type="Proteomes" id="UP000015350"/>
    </source>
</evidence>
<feature type="signal peptide" evidence="1">
    <location>
        <begin position="1"/>
        <end position="17"/>
    </location>
</feature>
<proteinExistence type="predicted"/>
<dbReference type="OrthoDB" id="7360289at2"/>
<comment type="caution">
    <text evidence="2">The sequence shown here is derived from an EMBL/GenBank/DDBJ whole genome shotgun (WGS) entry which is preliminary data.</text>
</comment>
<sequence>MHLFRPLLLVAAVTSLAACSIGEPFVDRDTTFVITSPVISKPKRAGYNGSVTVCYTDDTLPATRDALAAEACAAWGLTAVQNSVQLWQCRLTVPHKAIYLCIDPAMRYEDGSYVNPFSESAVADWRKAHPTQPAAPADAPSLP</sequence>
<protein>
    <recommendedName>
        <fullName evidence="4">Lipoprotein</fullName>
    </recommendedName>
</protein>
<dbReference type="RefSeq" id="WP_021133414.1">
    <property type="nucleotide sequence ID" value="NZ_AQPH01000085.1"/>
</dbReference>
<dbReference type="AlphaFoldDB" id="S9S3L5"/>
<reference evidence="2 3" key="1">
    <citation type="submission" date="2013-04" db="EMBL/GenBank/DDBJ databases">
        <authorList>
            <person name="Kuznetsov B."/>
            <person name="Ivanovsky R."/>
        </authorList>
    </citation>
    <scope>NUCLEOTIDE SEQUENCE [LARGE SCALE GENOMIC DNA]</scope>
    <source>
        <strain evidence="2 3">MGU-K5</strain>
    </source>
</reference>
<dbReference type="eggNOG" id="ENOG50344P1">
    <property type="taxonomic scope" value="Bacteria"/>
</dbReference>
<dbReference type="Proteomes" id="UP000015350">
    <property type="component" value="Unassembled WGS sequence"/>
</dbReference>
<evidence type="ECO:0000313" key="2">
    <source>
        <dbReference type="EMBL" id="EPY00527.1"/>
    </source>
</evidence>
<name>S9S3L5_MAGFU</name>
<dbReference type="EMBL" id="AQPH01000085">
    <property type="protein sequence ID" value="EPY00527.1"/>
    <property type="molecule type" value="Genomic_DNA"/>
</dbReference>
<keyword evidence="1" id="KW-0732">Signal</keyword>
<dbReference type="PROSITE" id="PS51257">
    <property type="entry name" value="PROKAR_LIPOPROTEIN"/>
    <property type="match status" value="1"/>
</dbReference>
<feature type="chain" id="PRO_5004569230" description="Lipoprotein" evidence="1">
    <location>
        <begin position="18"/>
        <end position="143"/>
    </location>
</feature>
<evidence type="ECO:0000256" key="1">
    <source>
        <dbReference type="SAM" id="SignalP"/>
    </source>
</evidence>
<organism evidence="2 3">
    <name type="scientific">Magnetospirillum fulvum MGU-K5</name>
    <dbReference type="NCBI Taxonomy" id="1316936"/>
    <lineage>
        <taxon>Bacteria</taxon>
        <taxon>Pseudomonadati</taxon>
        <taxon>Pseudomonadota</taxon>
        <taxon>Alphaproteobacteria</taxon>
        <taxon>Rhodospirillales</taxon>
        <taxon>Rhodospirillaceae</taxon>
        <taxon>Magnetospirillum</taxon>
    </lineage>
</organism>